<keyword evidence="2" id="KW-1185">Reference proteome</keyword>
<proteinExistence type="predicted"/>
<evidence type="ECO:0000313" key="1">
    <source>
        <dbReference type="EMBL" id="TWU10356.1"/>
    </source>
</evidence>
<gene>
    <name evidence="1" type="ORF">Pla52o_56370</name>
</gene>
<dbReference type="AlphaFoldDB" id="A0A5C6BGD1"/>
<evidence type="ECO:0000313" key="2">
    <source>
        <dbReference type="Proteomes" id="UP000316304"/>
    </source>
</evidence>
<accession>A0A5C6BGD1</accession>
<organism evidence="1 2">
    <name type="scientific">Novipirellula galeiformis</name>
    <dbReference type="NCBI Taxonomy" id="2528004"/>
    <lineage>
        <taxon>Bacteria</taxon>
        <taxon>Pseudomonadati</taxon>
        <taxon>Planctomycetota</taxon>
        <taxon>Planctomycetia</taxon>
        <taxon>Pirellulales</taxon>
        <taxon>Pirellulaceae</taxon>
        <taxon>Novipirellula</taxon>
    </lineage>
</organism>
<comment type="caution">
    <text evidence="1">The sequence shown here is derived from an EMBL/GenBank/DDBJ whole genome shotgun (WGS) entry which is preliminary data.</text>
</comment>
<name>A0A5C6BGD1_9BACT</name>
<sequence>MLLSFCVQCSRFRDVMQRSSLGRPSNASVLAPISRLTKVCTQVRADTLSYVFSLPWEQNLFRMPKGGLETEAGARRACRSYCWSKLQCVAIVSI</sequence>
<protein>
    <submittedName>
        <fullName evidence="1">Uncharacterized protein</fullName>
    </submittedName>
</protein>
<dbReference type="Proteomes" id="UP000316304">
    <property type="component" value="Unassembled WGS sequence"/>
</dbReference>
<dbReference type="EMBL" id="SJPT01000018">
    <property type="protein sequence ID" value="TWU10356.1"/>
    <property type="molecule type" value="Genomic_DNA"/>
</dbReference>
<reference evidence="1 2" key="1">
    <citation type="submission" date="2019-02" db="EMBL/GenBank/DDBJ databases">
        <title>Deep-cultivation of Planctomycetes and their phenomic and genomic characterization uncovers novel biology.</title>
        <authorList>
            <person name="Wiegand S."/>
            <person name="Jogler M."/>
            <person name="Boedeker C."/>
            <person name="Pinto D."/>
            <person name="Vollmers J."/>
            <person name="Rivas-Marin E."/>
            <person name="Kohn T."/>
            <person name="Peeters S.H."/>
            <person name="Heuer A."/>
            <person name="Rast P."/>
            <person name="Oberbeckmann S."/>
            <person name="Bunk B."/>
            <person name="Jeske O."/>
            <person name="Meyerdierks A."/>
            <person name="Storesund J.E."/>
            <person name="Kallscheuer N."/>
            <person name="Luecker S."/>
            <person name="Lage O.M."/>
            <person name="Pohl T."/>
            <person name="Merkel B.J."/>
            <person name="Hornburger P."/>
            <person name="Mueller R.-W."/>
            <person name="Bruemmer F."/>
            <person name="Labrenz M."/>
            <person name="Spormann A.M."/>
            <person name="Op Den Camp H."/>
            <person name="Overmann J."/>
            <person name="Amann R."/>
            <person name="Jetten M.S.M."/>
            <person name="Mascher T."/>
            <person name="Medema M.H."/>
            <person name="Devos D.P."/>
            <person name="Kaster A.-K."/>
            <person name="Ovreas L."/>
            <person name="Rohde M."/>
            <person name="Galperin M.Y."/>
            <person name="Jogler C."/>
        </authorList>
    </citation>
    <scope>NUCLEOTIDE SEQUENCE [LARGE SCALE GENOMIC DNA]</scope>
    <source>
        <strain evidence="1 2">Pla52o</strain>
    </source>
</reference>